<sequence length="158" mass="17188">MSLKRWMQSLAVCFLAVVMLGAADGGARFNRLGHDMICECGCGQILLECNHVNCPVSAPMIAELHAQLAGGGSDKSIMSWFAAKYGATVLAAPLRGGFDDVAWIMPYAVFILAIVGTGVLIYFWKRRSLLNPPPGSATGGFDTDKEAMRERIRRETEY</sequence>
<keyword evidence="5" id="KW-1133">Transmembrane helix</keyword>
<feature type="compositionally biased region" description="Basic and acidic residues" evidence="6">
    <location>
        <begin position="142"/>
        <end position="158"/>
    </location>
</feature>
<dbReference type="AlphaFoldDB" id="A0A917HAJ6"/>
<protein>
    <recommendedName>
        <fullName evidence="5">Cytochrome c-type biogenesis protein</fullName>
    </recommendedName>
</protein>
<reference evidence="8" key="1">
    <citation type="journal article" date="2014" name="Int. J. Syst. Evol. Microbiol.">
        <title>Complete genome sequence of Corynebacterium casei LMG S-19264T (=DSM 44701T), isolated from a smear-ripened cheese.</title>
        <authorList>
            <consortium name="US DOE Joint Genome Institute (JGI-PGF)"/>
            <person name="Walter F."/>
            <person name="Albersmeier A."/>
            <person name="Kalinowski J."/>
            <person name="Ruckert C."/>
        </authorList>
    </citation>
    <scope>NUCLEOTIDE SEQUENCE</scope>
    <source>
        <strain evidence="8">CGMCC 1.12997</strain>
    </source>
</reference>
<dbReference type="Pfam" id="PF03918">
    <property type="entry name" value="CcmH"/>
    <property type="match status" value="1"/>
</dbReference>
<feature type="transmembrane region" description="Helical" evidence="5">
    <location>
        <begin position="104"/>
        <end position="124"/>
    </location>
</feature>
<dbReference type="RefSeq" id="WP_188553514.1">
    <property type="nucleotide sequence ID" value="NZ_BMGT01000002.1"/>
</dbReference>
<reference evidence="8" key="2">
    <citation type="submission" date="2020-09" db="EMBL/GenBank/DDBJ databases">
        <authorList>
            <person name="Sun Q."/>
            <person name="Zhou Y."/>
        </authorList>
    </citation>
    <scope>NUCLEOTIDE SEQUENCE</scope>
    <source>
        <strain evidence="8">CGMCC 1.12997</strain>
    </source>
</reference>
<keyword evidence="2 5" id="KW-0349">Heme</keyword>
<dbReference type="CDD" id="cd16378">
    <property type="entry name" value="CcmH_N"/>
    <property type="match status" value="1"/>
</dbReference>
<keyword evidence="5" id="KW-0472">Membrane</keyword>
<dbReference type="GO" id="GO:0046872">
    <property type="term" value="F:metal ion binding"/>
    <property type="evidence" value="ECO:0007669"/>
    <property type="project" value="UniProtKB-KW"/>
</dbReference>
<keyword evidence="5" id="KW-0732">Signal</keyword>
<feature type="region of interest" description="Disordered" evidence="6">
    <location>
        <begin position="135"/>
        <end position="158"/>
    </location>
</feature>
<keyword evidence="3 5" id="KW-0479">Metal-binding</keyword>
<keyword evidence="4 5" id="KW-0408">Iron</keyword>
<organism evidence="8 9">
    <name type="scientific">Edaphobacter dinghuensis</name>
    <dbReference type="NCBI Taxonomy" id="1560005"/>
    <lineage>
        <taxon>Bacteria</taxon>
        <taxon>Pseudomonadati</taxon>
        <taxon>Acidobacteriota</taxon>
        <taxon>Terriglobia</taxon>
        <taxon>Terriglobales</taxon>
        <taxon>Acidobacteriaceae</taxon>
        <taxon>Edaphobacter</taxon>
    </lineage>
</organism>
<comment type="function">
    <text evidence="5">Possible subunit of a heme lyase.</text>
</comment>
<dbReference type="InterPro" id="IPR038297">
    <property type="entry name" value="CcmH/CycL/NrfF/Ccl2_sf"/>
</dbReference>
<dbReference type="EMBL" id="BMGT01000002">
    <property type="protein sequence ID" value="GGG73068.1"/>
    <property type="molecule type" value="Genomic_DNA"/>
</dbReference>
<evidence type="ECO:0000313" key="9">
    <source>
        <dbReference type="Proteomes" id="UP000647241"/>
    </source>
</evidence>
<keyword evidence="9" id="KW-1185">Reference proteome</keyword>
<evidence type="ECO:0000256" key="5">
    <source>
        <dbReference type="RuleBase" id="RU364112"/>
    </source>
</evidence>
<proteinExistence type="inferred from homology"/>
<evidence type="ECO:0000256" key="3">
    <source>
        <dbReference type="ARBA" id="ARBA00022723"/>
    </source>
</evidence>
<evidence type="ECO:0000256" key="1">
    <source>
        <dbReference type="ARBA" id="ARBA00010342"/>
    </source>
</evidence>
<name>A0A917HAJ6_9BACT</name>
<dbReference type="Gene3D" id="1.10.8.640">
    <property type="entry name" value="Cytochrome C biogenesis protein"/>
    <property type="match status" value="1"/>
</dbReference>
<feature type="domain" description="CcmH/CycL/Ccl2/NrfF N-terminal" evidence="7">
    <location>
        <begin position="25"/>
        <end position="127"/>
    </location>
</feature>
<evidence type="ECO:0000256" key="4">
    <source>
        <dbReference type="ARBA" id="ARBA00023004"/>
    </source>
</evidence>
<evidence type="ECO:0000313" key="8">
    <source>
        <dbReference type="EMBL" id="GGG73068.1"/>
    </source>
</evidence>
<gene>
    <name evidence="8" type="ORF">GCM10011585_14410</name>
</gene>
<dbReference type="Proteomes" id="UP000647241">
    <property type="component" value="Unassembled WGS sequence"/>
</dbReference>
<dbReference type="InterPro" id="IPR005616">
    <property type="entry name" value="CcmH/CycL/Ccl2/NrfF_N"/>
</dbReference>
<accession>A0A917HAJ6</accession>
<evidence type="ECO:0000259" key="7">
    <source>
        <dbReference type="Pfam" id="PF03918"/>
    </source>
</evidence>
<evidence type="ECO:0000256" key="6">
    <source>
        <dbReference type="SAM" id="MobiDB-lite"/>
    </source>
</evidence>
<keyword evidence="5" id="KW-0812">Transmembrane</keyword>
<evidence type="ECO:0000256" key="2">
    <source>
        <dbReference type="ARBA" id="ARBA00022617"/>
    </source>
</evidence>
<comment type="caution">
    <text evidence="8">The sequence shown here is derived from an EMBL/GenBank/DDBJ whole genome shotgun (WGS) entry which is preliminary data.</text>
</comment>
<comment type="similarity">
    <text evidence="1 5">Belongs to the CcmH/CycL/Ccl2/NrfF family.</text>
</comment>